<dbReference type="EMBL" id="JAPDGR010001741">
    <property type="protein sequence ID" value="KAJ2979999.1"/>
    <property type="molecule type" value="Genomic_DNA"/>
</dbReference>
<keyword evidence="2" id="KW-1185">Reference proteome</keyword>
<proteinExistence type="predicted"/>
<name>A0ACC1NM59_9PEZI</name>
<sequence>MALLVPTPTSSGTVTASCNGESTTPASPTLPSSRPWKSIFQQPVNSWKRRQSGTEKLDKNALSSTPDADPSTFDSIPRSAHILSGLSTRRDSTPSSPRQLSSLQSESLDSLTSASLFSRNSYPSVISTGTDATSVSGVLTTCGVICCSVDSQFIRPYKPLKNNSTIYLAHDDVRIPVDVMEQWEMTDLERLKTDLSEVVMKIYRKGIERESRRRRKMHLPSGPHEYDVLFELRMSGRAARDAEHVTVGPSIWLICGSSWACKEITSAMNEITWPTLPVEIHEDRVPIPSIAQGQLDIGKLDLTDGYHLGNGITLYIHVEDSFVDNTSCGLLCCATIRDGDTYSHHFSRIGGFVTTTNTLTSSQFGVSTAHGMLDHPWWHRQLLKGSFEATWDCQSIESNDSEDEDGLDSDSLCDDQEDEGLHIERQASGARNLRPQVSLDHDYSGDGYRDPQLVTRWRNVSQHGVLSFLGASIAKGNNLQHPIKLPEDSGSQTDHAMIRLGLPRDTGSQRWNKYTQRRAVHETFVHITTHMSNDKLTEGVVSIICQENSPLDARLLPGSTCLTMGGRMFTLRKLKAAAPLARGVSGSWVARGTELCGMVIAVSNPEPYVYMMRAEDLMSNLGASSPSIETIEVFNHHGRETRHKGNGTEPRMWSSRKSPHRLVTAITSPRMLADEHLPITSIKRGLSTRLRALGASPPSHKPTEDDPEGGKGLLPRRRRSVRGLLSDVFRNKVEEIIQPADREGIETERAPEMRRPSVAGARTHKYLHLRATSNSLRRKNRKLPILEPISEVSTVVTFGEESVPDLEYVSLQSTACTPTTPFRHGPIRLHTLDLMPRQEPIEDIDRDYSECIPALSRTAYHRFSDSYEGQREKEVDEIGDLIDWWESWGYEDPQGLVMDEPLSPTVSISDSFPGVSYSDTTSENSISSCHILTACSDSSAQWCIPKTLYEYEIQDSKDASANKSSEGYVGRPSIEVVGELDDGILIGNRDGLCERR</sequence>
<gene>
    <name evidence="1" type="ORF">NUW58_g7059</name>
</gene>
<evidence type="ECO:0000313" key="1">
    <source>
        <dbReference type="EMBL" id="KAJ2979999.1"/>
    </source>
</evidence>
<accession>A0ACC1NM59</accession>
<protein>
    <submittedName>
        <fullName evidence="1">Uncharacterized protein</fullName>
    </submittedName>
</protein>
<reference evidence="1" key="1">
    <citation type="submission" date="2022-10" db="EMBL/GenBank/DDBJ databases">
        <title>Genome Sequence of Xylaria curta.</title>
        <authorList>
            <person name="Buettner E."/>
        </authorList>
    </citation>
    <scope>NUCLEOTIDE SEQUENCE</scope>
    <source>
        <strain evidence="1">Babe10</strain>
    </source>
</reference>
<evidence type="ECO:0000313" key="2">
    <source>
        <dbReference type="Proteomes" id="UP001143856"/>
    </source>
</evidence>
<comment type="caution">
    <text evidence="1">The sequence shown here is derived from an EMBL/GenBank/DDBJ whole genome shotgun (WGS) entry which is preliminary data.</text>
</comment>
<dbReference type="Proteomes" id="UP001143856">
    <property type="component" value="Unassembled WGS sequence"/>
</dbReference>
<organism evidence="1 2">
    <name type="scientific">Xylaria curta</name>
    <dbReference type="NCBI Taxonomy" id="42375"/>
    <lineage>
        <taxon>Eukaryota</taxon>
        <taxon>Fungi</taxon>
        <taxon>Dikarya</taxon>
        <taxon>Ascomycota</taxon>
        <taxon>Pezizomycotina</taxon>
        <taxon>Sordariomycetes</taxon>
        <taxon>Xylariomycetidae</taxon>
        <taxon>Xylariales</taxon>
        <taxon>Xylariaceae</taxon>
        <taxon>Xylaria</taxon>
    </lineage>
</organism>